<feature type="compositionally biased region" description="Basic and acidic residues" evidence="1">
    <location>
        <begin position="237"/>
        <end position="252"/>
    </location>
</feature>
<proteinExistence type="predicted"/>
<dbReference type="EMBL" id="BQNB010017870">
    <property type="protein sequence ID" value="GJT68129.1"/>
    <property type="molecule type" value="Genomic_DNA"/>
</dbReference>
<feature type="region of interest" description="Disordered" evidence="1">
    <location>
        <begin position="516"/>
        <end position="542"/>
    </location>
</feature>
<keyword evidence="3" id="KW-1185">Reference proteome</keyword>
<feature type="region of interest" description="Disordered" evidence="1">
    <location>
        <begin position="28"/>
        <end position="69"/>
    </location>
</feature>
<feature type="compositionally biased region" description="Basic and acidic residues" evidence="1">
    <location>
        <begin position="28"/>
        <end position="64"/>
    </location>
</feature>
<gene>
    <name evidence="2" type="ORF">Tco_1019609</name>
</gene>
<feature type="compositionally biased region" description="Polar residues" evidence="1">
    <location>
        <begin position="254"/>
        <end position="273"/>
    </location>
</feature>
<sequence length="542" mass="60306">MRTSNYGESNASALEDLILKAGNPVKYEHVGQETRSQDGKDDKDLKDIQDLGTKDKVKDSDKGLRSKITQHEGTSLQQCYIGSYTNPSTNESEAGPVKDFIIKFNVKNGQMPLTLDYKTFCEIVGLNYNKGDYVAHPSPKVVKAELAKNITNEALNLSKVIPIKLTASMIDAINLDSSVTPLPYSEKKGKKKTPTGLPSTIDEDTRKSSPLSEAKTTDPQDTEGNKQLAVNGLPATHPDEEHQSPSPNKDDLESSNAKKSTDSPDASNSELSSCSKTFDPFDNYVPATKKHKEVAASYADLKWSIEDFLATTFKEILTNLKEVQDAVKEDHALTKKNFNFPRFKSIVESLHAIVTTQNEHLVKWVESSALMTWSVGPWMTKIENTKATIQSDIATLKPDTTDIKAMMTNMFYAYKGYLAHTATISPIRETHSQTKREKDDMITLVPTSKEVCKDPDALLLIPFEINGKLYKLTNEEIHVYMEHEERKERVAQETRLLVLSKPKLIKVVTEVTTEAKVDPKALQSSKGGDNTPNIHKLSPVNM</sequence>
<feature type="compositionally biased region" description="Polar residues" evidence="1">
    <location>
        <begin position="522"/>
        <end position="533"/>
    </location>
</feature>
<reference evidence="2" key="1">
    <citation type="journal article" date="2022" name="Int. J. Mol. Sci.">
        <title>Draft Genome of Tanacetum Coccineum: Genomic Comparison of Closely Related Tanacetum-Family Plants.</title>
        <authorList>
            <person name="Yamashiro T."/>
            <person name="Shiraishi A."/>
            <person name="Nakayama K."/>
            <person name="Satake H."/>
        </authorList>
    </citation>
    <scope>NUCLEOTIDE SEQUENCE</scope>
</reference>
<organism evidence="2 3">
    <name type="scientific">Tanacetum coccineum</name>
    <dbReference type="NCBI Taxonomy" id="301880"/>
    <lineage>
        <taxon>Eukaryota</taxon>
        <taxon>Viridiplantae</taxon>
        <taxon>Streptophyta</taxon>
        <taxon>Embryophyta</taxon>
        <taxon>Tracheophyta</taxon>
        <taxon>Spermatophyta</taxon>
        <taxon>Magnoliopsida</taxon>
        <taxon>eudicotyledons</taxon>
        <taxon>Gunneridae</taxon>
        <taxon>Pentapetalae</taxon>
        <taxon>asterids</taxon>
        <taxon>campanulids</taxon>
        <taxon>Asterales</taxon>
        <taxon>Asteraceae</taxon>
        <taxon>Asteroideae</taxon>
        <taxon>Anthemideae</taxon>
        <taxon>Anthemidinae</taxon>
        <taxon>Tanacetum</taxon>
    </lineage>
</organism>
<evidence type="ECO:0000256" key="1">
    <source>
        <dbReference type="SAM" id="MobiDB-lite"/>
    </source>
</evidence>
<protein>
    <submittedName>
        <fullName evidence="2">Uncharacterized protein</fullName>
    </submittedName>
</protein>
<name>A0ABQ5FY26_9ASTR</name>
<feature type="region of interest" description="Disordered" evidence="1">
    <location>
        <begin position="179"/>
        <end position="273"/>
    </location>
</feature>
<comment type="caution">
    <text evidence="2">The sequence shown here is derived from an EMBL/GenBank/DDBJ whole genome shotgun (WGS) entry which is preliminary data.</text>
</comment>
<evidence type="ECO:0000313" key="3">
    <source>
        <dbReference type="Proteomes" id="UP001151760"/>
    </source>
</evidence>
<reference evidence="2" key="2">
    <citation type="submission" date="2022-01" db="EMBL/GenBank/DDBJ databases">
        <authorList>
            <person name="Yamashiro T."/>
            <person name="Shiraishi A."/>
            <person name="Satake H."/>
            <person name="Nakayama K."/>
        </authorList>
    </citation>
    <scope>NUCLEOTIDE SEQUENCE</scope>
</reference>
<dbReference type="Proteomes" id="UP001151760">
    <property type="component" value="Unassembled WGS sequence"/>
</dbReference>
<accession>A0ABQ5FY26</accession>
<evidence type="ECO:0000313" key="2">
    <source>
        <dbReference type="EMBL" id="GJT68129.1"/>
    </source>
</evidence>